<keyword evidence="7" id="KW-0175">Coiled coil</keyword>
<dbReference type="Proteomes" id="UP000037460">
    <property type="component" value="Unassembled WGS sequence"/>
</dbReference>
<evidence type="ECO:0000256" key="3">
    <source>
        <dbReference type="ARBA" id="ARBA00022664"/>
    </source>
</evidence>
<dbReference type="PANTHER" id="PTHR13296">
    <property type="entry name" value="BCAS2 PROTEIN"/>
    <property type="match status" value="1"/>
</dbReference>
<name>A0A0M0JYG4_9EUKA</name>
<dbReference type="InterPro" id="IPR008409">
    <property type="entry name" value="SPF27"/>
</dbReference>
<evidence type="ECO:0000256" key="1">
    <source>
        <dbReference type="ARBA" id="ARBA00004123"/>
    </source>
</evidence>
<comment type="caution">
    <text evidence="8">The sequence shown here is derived from an EMBL/GenBank/DDBJ whole genome shotgun (WGS) entry which is preliminary data.</text>
</comment>
<comment type="subcellular location">
    <subcellularLocation>
        <location evidence="1">Nucleus</location>
    </subcellularLocation>
</comment>
<keyword evidence="6" id="KW-0539">Nucleus</keyword>
<evidence type="ECO:0000313" key="9">
    <source>
        <dbReference type="Proteomes" id="UP000037460"/>
    </source>
</evidence>
<sequence>MEIDSADVPSSVPGLALPAPHIEIDALPYIDSQYNDPEMKARVDSLVQAEMRTFRPGNYLAHLPEHEVNFPEDSVLQYEWMRVCEQQPMSKMDTKRYQLEPPPPEQRNDPEAWQRAVRNAEAQLEHQSTRLGNLELMQQHGAHQWRAQLNELDVASAQLKRAAEEVDERIELVNRRRKTEQLAAAPRLAALEAEWVSSVKKNLEIESACLQLEAECAGLRNAVEVATSAPR</sequence>
<dbReference type="GO" id="GO:0008380">
    <property type="term" value="P:RNA splicing"/>
    <property type="evidence" value="ECO:0007669"/>
    <property type="project" value="UniProtKB-KW"/>
</dbReference>
<evidence type="ECO:0000256" key="4">
    <source>
        <dbReference type="ARBA" id="ARBA00022728"/>
    </source>
</evidence>
<gene>
    <name evidence="8" type="ORF">Ctob_005365</name>
</gene>
<dbReference type="GO" id="GO:0071013">
    <property type="term" value="C:catalytic step 2 spliceosome"/>
    <property type="evidence" value="ECO:0007669"/>
    <property type="project" value="TreeGrafter"/>
</dbReference>
<evidence type="ECO:0000256" key="7">
    <source>
        <dbReference type="SAM" id="Coils"/>
    </source>
</evidence>
<keyword evidence="9" id="KW-1185">Reference proteome</keyword>
<dbReference type="GO" id="GO:0006397">
    <property type="term" value="P:mRNA processing"/>
    <property type="evidence" value="ECO:0007669"/>
    <property type="project" value="UniProtKB-KW"/>
</dbReference>
<evidence type="ECO:0000313" key="8">
    <source>
        <dbReference type="EMBL" id="KOO31352.1"/>
    </source>
</evidence>
<dbReference type="Pfam" id="PF05700">
    <property type="entry name" value="BCAS2"/>
    <property type="match status" value="1"/>
</dbReference>
<dbReference type="AlphaFoldDB" id="A0A0M0JYG4"/>
<dbReference type="EMBL" id="JWZX01002034">
    <property type="protein sequence ID" value="KOO31352.1"/>
    <property type="molecule type" value="Genomic_DNA"/>
</dbReference>
<keyword evidence="4" id="KW-0747">Spliceosome</keyword>
<evidence type="ECO:0000256" key="5">
    <source>
        <dbReference type="ARBA" id="ARBA00023187"/>
    </source>
</evidence>
<protein>
    <submittedName>
        <fullName evidence="8">Pre-mRNA-splicing factor spf27-like protein</fullName>
    </submittedName>
</protein>
<comment type="similarity">
    <text evidence="2">Belongs to the SPF27 family.</text>
</comment>
<evidence type="ECO:0000256" key="6">
    <source>
        <dbReference type="ARBA" id="ARBA00023242"/>
    </source>
</evidence>
<feature type="coiled-coil region" evidence="7">
    <location>
        <begin position="117"/>
        <end position="176"/>
    </location>
</feature>
<proteinExistence type="inferred from homology"/>
<dbReference type="PANTHER" id="PTHR13296:SF0">
    <property type="entry name" value="PRE-MRNA-SPLICING FACTOR SPF27"/>
    <property type="match status" value="1"/>
</dbReference>
<dbReference type="GO" id="GO:0071011">
    <property type="term" value="C:precatalytic spliceosome"/>
    <property type="evidence" value="ECO:0007669"/>
    <property type="project" value="TreeGrafter"/>
</dbReference>
<organism evidence="8 9">
    <name type="scientific">Chrysochromulina tobinii</name>
    <dbReference type="NCBI Taxonomy" id="1460289"/>
    <lineage>
        <taxon>Eukaryota</taxon>
        <taxon>Haptista</taxon>
        <taxon>Haptophyta</taxon>
        <taxon>Prymnesiophyceae</taxon>
        <taxon>Prymnesiales</taxon>
        <taxon>Chrysochromulinaceae</taxon>
        <taxon>Chrysochromulina</taxon>
    </lineage>
</organism>
<evidence type="ECO:0000256" key="2">
    <source>
        <dbReference type="ARBA" id="ARBA00010788"/>
    </source>
</evidence>
<dbReference type="OrthoDB" id="205794at2759"/>
<keyword evidence="5" id="KW-0508">mRNA splicing</keyword>
<dbReference type="GO" id="GO:0000974">
    <property type="term" value="C:Prp19 complex"/>
    <property type="evidence" value="ECO:0007669"/>
    <property type="project" value="TreeGrafter"/>
</dbReference>
<keyword evidence="3" id="KW-0507">mRNA processing</keyword>
<reference evidence="9" key="1">
    <citation type="journal article" date="2015" name="PLoS Genet.">
        <title>Genome Sequence and Transcriptome Analyses of Chrysochromulina tobin: Metabolic Tools for Enhanced Algal Fitness in the Prominent Order Prymnesiales (Haptophyceae).</title>
        <authorList>
            <person name="Hovde B.T."/>
            <person name="Deodato C.R."/>
            <person name="Hunsperger H.M."/>
            <person name="Ryken S.A."/>
            <person name="Yost W."/>
            <person name="Jha R.K."/>
            <person name="Patterson J."/>
            <person name="Monnat R.J. Jr."/>
            <person name="Barlow S.B."/>
            <person name="Starkenburg S.R."/>
            <person name="Cattolico R.A."/>
        </authorList>
    </citation>
    <scope>NUCLEOTIDE SEQUENCE</scope>
    <source>
        <strain evidence="9">CCMP291</strain>
    </source>
</reference>
<accession>A0A0M0JYG4</accession>